<keyword evidence="2" id="KW-1185">Reference proteome</keyword>
<protein>
    <submittedName>
        <fullName evidence="1">Uncharacterized protein</fullName>
    </submittedName>
</protein>
<proteinExistence type="predicted"/>
<gene>
    <name evidence="1" type="ORF">L2E82_36425</name>
</gene>
<evidence type="ECO:0000313" key="1">
    <source>
        <dbReference type="EMBL" id="KAI3724642.1"/>
    </source>
</evidence>
<dbReference type="Proteomes" id="UP001055811">
    <property type="component" value="Linkage Group LG06"/>
</dbReference>
<reference evidence="2" key="1">
    <citation type="journal article" date="2022" name="Mol. Ecol. Resour.">
        <title>The genomes of chicory, endive, great burdock and yacon provide insights into Asteraceae palaeo-polyploidization history and plant inulin production.</title>
        <authorList>
            <person name="Fan W."/>
            <person name="Wang S."/>
            <person name="Wang H."/>
            <person name="Wang A."/>
            <person name="Jiang F."/>
            <person name="Liu H."/>
            <person name="Zhao H."/>
            <person name="Xu D."/>
            <person name="Zhang Y."/>
        </authorList>
    </citation>
    <scope>NUCLEOTIDE SEQUENCE [LARGE SCALE GENOMIC DNA]</scope>
    <source>
        <strain evidence="2">cv. Punajuju</strain>
    </source>
</reference>
<sequence length="296" mass="33026">MEAAVTALAESIRDVVRPCVADFEALLFNLLQEKTSNSDRATALNAVEFFIKFTQDASKVIKYWEFILNILKLSRQCLALAKVIVQFSLEVYSSIKLDSSTHHQAIQIIPGYAKYKISSIKKHKLVILILQATCPLITKETGILNALDSDEVNKRHYYASSVFCENMGEEFIFFLGSWRSHLQHNKHFLYMLKSFMVLPNDGDLHPGERATNLVGMNAMVIGRDVVLPAISSFNLDDGLAADHDDGNVNGSDGVSTDEEAQDEPGEFGKDYDSDHPEDSDDSDDSEVSRIKDNKQG</sequence>
<accession>A0ACB9BRM5</accession>
<reference evidence="1 2" key="2">
    <citation type="journal article" date="2022" name="Mol. Ecol. Resour.">
        <title>The genomes of chicory, endive, great burdock and yacon provide insights into Asteraceae paleo-polyploidization history and plant inulin production.</title>
        <authorList>
            <person name="Fan W."/>
            <person name="Wang S."/>
            <person name="Wang H."/>
            <person name="Wang A."/>
            <person name="Jiang F."/>
            <person name="Liu H."/>
            <person name="Zhao H."/>
            <person name="Xu D."/>
            <person name="Zhang Y."/>
        </authorList>
    </citation>
    <scope>NUCLEOTIDE SEQUENCE [LARGE SCALE GENOMIC DNA]</scope>
    <source>
        <strain evidence="2">cv. Punajuju</strain>
        <tissue evidence="1">Leaves</tissue>
    </source>
</reference>
<organism evidence="1 2">
    <name type="scientific">Cichorium intybus</name>
    <name type="common">Chicory</name>
    <dbReference type="NCBI Taxonomy" id="13427"/>
    <lineage>
        <taxon>Eukaryota</taxon>
        <taxon>Viridiplantae</taxon>
        <taxon>Streptophyta</taxon>
        <taxon>Embryophyta</taxon>
        <taxon>Tracheophyta</taxon>
        <taxon>Spermatophyta</taxon>
        <taxon>Magnoliopsida</taxon>
        <taxon>eudicotyledons</taxon>
        <taxon>Gunneridae</taxon>
        <taxon>Pentapetalae</taxon>
        <taxon>asterids</taxon>
        <taxon>campanulids</taxon>
        <taxon>Asterales</taxon>
        <taxon>Asteraceae</taxon>
        <taxon>Cichorioideae</taxon>
        <taxon>Cichorieae</taxon>
        <taxon>Cichoriinae</taxon>
        <taxon>Cichorium</taxon>
    </lineage>
</organism>
<comment type="caution">
    <text evidence="1">The sequence shown here is derived from an EMBL/GenBank/DDBJ whole genome shotgun (WGS) entry which is preliminary data.</text>
</comment>
<evidence type="ECO:0000313" key="2">
    <source>
        <dbReference type="Proteomes" id="UP001055811"/>
    </source>
</evidence>
<name>A0ACB9BRM5_CICIN</name>
<dbReference type="EMBL" id="CM042014">
    <property type="protein sequence ID" value="KAI3724642.1"/>
    <property type="molecule type" value="Genomic_DNA"/>
</dbReference>